<feature type="region of interest" description="Disordered" evidence="1">
    <location>
        <begin position="626"/>
        <end position="645"/>
    </location>
</feature>
<evidence type="ECO:0000313" key="4">
    <source>
        <dbReference type="WBParaSite" id="SSLN_0001258301-mRNA-1"/>
    </source>
</evidence>
<evidence type="ECO:0000313" key="3">
    <source>
        <dbReference type="Proteomes" id="UP000275846"/>
    </source>
</evidence>
<dbReference type="AlphaFoldDB" id="A0A183T6N0"/>
<evidence type="ECO:0000256" key="1">
    <source>
        <dbReference type="SAM" id="MobiDB-lite"/>
    </source>
</evidence>
<gene>
    <name evidence="2" type="ORF">SSLN_LOCUS12128</name>
</gene>
<feature type="compositionally biased region" description="Polar residues" evidence="1">
    <location>
        <begin position="415"/>
        <end position="428"/>
    </location>
</feature>
<feature type="region of interest" description="Disordered" evidence="1">
    <location>
        <begin position="370"/>
        <end position="403"/>
    </location>
</feature>
<protein>
    <submittedName>
        <fullName evidence="4">BAH domain-containing protein</fullName>
    </submittedName>
</protein>
<dbReference type="STRING" id="70667.A0A183T6N0"/>
<dbReference type="Proteomes" id="UP000275846">
    <property type="component" value="Unassembled WGS sequence"/>
</dbReference>
<reference evidence="4" key="1">
    <citation type="submission" date="2016-06" db="UniProtKB">
        <authorList>
            <consortium name="WormBaseParasite"/>
        </authorList>
    </citation>
    <scope>IDENTIFICATION</scope>
</reference>
<feature type="region of interest" description="Disordered" evidence="1">
    <location>
        <begin position="541"/>
        <end position="582"/>
    </location>
</feature>
<proteinExistence type="predicted"/>
<feature type="region of interest" description="Disordered" evidence="1">
    <location>
        <begin position="415"/>
        <end position="441"/>
    </location>
</feature>
<feature type="compositionally biased region" description="Basic and acidic residues" evidence="1">
    <location>
        <begin position="290"/>
        <end position="302"/>
    </location>
</feature>
<dbReference type="OrthoDB" id="6262693at2759"/>
<name>A0A183T6N0_SCHSO</name>
<dbReference type="EMBL" id="UYSU01037043">
    <property type="protein sequence ID" value="VDL98513.1"/>
    <property type="molecule type" value="Genomic_DNA"/>
</dbReference>
<reference evidence="2 3" key="2">
    <citation type="submission" date="2018-11" db="EMBL/GenBank/DDBJ databases">
        <authorList>
            <consortium name="Pathogen Informatics"/>
        </authorList>
    </citation>
    <scope>NUCLEOTIDE SEQUENCE [LARGE SCALE GENOMIC DNA]</scope>
    <source>
        <strain evidence="2 3">NST_G2</strain>
    </source>
</reference>
<feature type="compositionally biased region" description="Basic residues" evidence="1">
    <location>
        <begin position="370"/>
        <end position="382"/>
    </location>
</feature>
<dbReference type="WBParaSite" id="SSLN_0001258301-mRNA-1">
    <property type="protein sequence ID" value="SSLN_0001258301-mRNA-1"/>
    <property type="gene ID" value="SSLN_0001258301"/>
</dbReference>
<feature type="compositionally biased region" description="Polar residues" evidence="1">
    <location>
        <begin position="198"/>
        <end position="210"/>
    </location>
</feature>
<feature type="region of interest" description="Disordered" evidence="1">
    <location>
        <begin position="161"/>
        <end position="322"/>
    </location>
</feature>
<feature type="region of interest" description="Disordered" evidence="1">
    <location>
        <begin position="650"/>
        <end position="682"/>
    </location>
</feature>
<evidence type="ECO:0000313" key="2">
    <source>
        <dbReference type="EMBL" id="VDL98513.1"/>
    </source>
</evidence>
<feature type="region of interest" description="Disordered" evidence="1">
    <location>
        <begin position="489"/>
        <end position="509"/>
    </location>
</feature>
<accession>A0A183T6N0</accession>
<feature type="compositionally biased region" description="Polar residues" evidence="1">
    <location>
        <begin position="256"/>
        <end position="269"/>
    </location>
</feature>
<keyword evidence="3" id="KW-1185">Reference proteome</keyword>
<organism evidence="4">
    <name type="scientific">Schistocephalus solidus</name>
    <name type="common">Tapeworm</name>
    <dbReference type="NCBI Taxonomy" id="70667"/>
    <lineage>
        <taxon>Eukaryota</taxon>
        <taxon>Metazoa</taxon>
        <taxon>Spiralia</taxon>
        <taxon>Lophotrochozoa</taxon>
        <taxon>Platyhelminthes</taxon>
        <taxon>Cestoda</taxon>
        <taxon>Eucestoda</taxon>
        <taxon>Diphyllobothriidea</taxon>
        <taxon>Diphyllobothriidae</taxon>
        <taxon>Schistocephalus</taxon>
    </lineage>
</organism>
<sequence>MRDQQDVLVTKAIPDAEGWTDNRFVISKMRLRLQPRRRSQGKRPPGKSSIRPFEEVCLSEKLERVRHLVSSQLAQLRKQQRSRRRLLDRTPSPTGLSWLRDVALHVGVPEEEVSELIKPSAIKTAAITASSPRRGRRRPHQLIHSVALESVLNDLSTTFSDISDDDVNGDIGNGNRMLPPPAPLRNTPLSHAADPARSQCSRLSPNSKPRSLSDDSDEGALRELTDQGEEEEEADKKKASLSRTQRRKRRLHDHSPSATTEKSARSVTVSPDRDGGARKRRCRRPTASADKSRAERVDENRTRGSLPPPPPPRRRRQRLDSTASAVSCLSAVTSVMLENLSLARLQKADDSDLSFVVDDTPATTDFARARSQRRVSCPRRGSKQPEESVKKIHPPVHPGWTPRNGVLQHTGAHYISTSPPVLRPSTSPEPDRLHSPHPVSAKLAGPVRLPAIAACPSTRLRASRKGSTIDLDLDADMPAGRVITHPKMCRRRDPSATPSTILPPTTPNPSPSAVISQILNAHYPAGVADWFNLLTSDDPTSMLRSSEGPAKEEAETIGVQEAASAATTTPARQRRIDQDTPQAVVCPIAEQKEVGNEDHVVSVAPTSASLPESPPLLRPQVIDSKSLSTADNQRPTPPHSTSRTSVHLSLGAVSSPHPPSIGSIPKGSFTAPLTAETPEEDQELSVEETVLHYLFSTVASASKEEALAARLRQLEPTATGASTVLSALLRLRTGTAREICLPDVTTVPEPERRAARLLIAFPLPALTSAVLQPSFFLSWLTKQRSSLSLCQFFRLAQTAFLACPPHAITGLVYSTALLVNGATGWVLKPPLPVTCLLVASDSAVPGLWRQRLRCDDDDEGGGYCYPLAVTADVRFGGSDGPTASALQLSSLQHLVAVEVAACGSQSGALSRSLIRRLVATGWLPRDSDAAVATADAPARLVLAVEVQRTRDFLLFLVDECLGIQRHRGQALKAETPLRLPNAEAGLALRLVLSLVAFSDLAQGDSDGKQKPTSSRQRMLKNREAKSIRFGTLGWLLSGRLLPWLTSLTTSKKSCPVVERRLAVLCTDVLLLGVQLDLARTTARGGGNGNRGNPSLGNFQRGLALCAERLCSLLLCPRDAAFHPEQLFSLLRLLPTRPSAICEALEHREVTAIDAAWLSQWEPESPPSFTSYPTQRAVDLLSPLLTQSNSCLDLPTDSHLSRLLDSCRLALQTHIAPQDHRVLSTS</sequence>